<dbReference type="PANTHER" id="PTHR35849:SF1">
    <property type="entry name" value="INTERMEMBRANE PHOSPHOLIPID TRANSPORT SYSTEM BINDING PROTEIN MLAB"/>
    <property type="match status" value="1"/>
</dbReference>
<comment type="caution">
    <text evidence="2">The sequence shown here is derived from an EMBL/GenBank/DDBJ whole genome shotgun (WGS) entry which is preliminary data.</text>
</comment>
<accession>A0ABN8DPY4</accession>
<organism evidence="2 3">
    <name type="scientific">Vibrio stylophorae</name>
    <dbReference type="NCBI Taxonomy" id="659351"/>
    <lineage>
        <taxon>Bacteria</taxon>
        <taxon>Pseudomonadati</taxon>
        <taxon>Pseudomonadota</taxon>
        <taxon>Gammaproteobacteria</taxon>
        <taxon>Vibrionales</taxon>
        <taxon>Vibrionaceae</taxon>
        <taxon>Vibrio</taxon>
    </lineage>
</organism>
<protein>
    <recommendedName>
        <fullName evidence="1">STAS domain-containing protein</fullName>
    </recommendedName>
</protein>
<keyword evidence="3" id="KW-1185">Reference proteome</keyword>
<dbReference type="EMBL" id="CAKLDI010000001">
    <property type="protein sequence ID" value="CAH0532508.1"/>
    <property type="molecule type" value="Genomic_DNA"/>
</dbReference>
<dbReference type="InterPro" id="IPR052746">
    <property type="entry name" value="MlaB_ABC_Transporter"/>
</dbReference>
<dbReference type="Gene3D" id="3.30.750.24">
    <property type="entry name" value="STAS domain"/>
    <property type="match status" value="1"/>
</dbReference>
<dbReference type="Proteomes" id="UP000838672">
    <property type="component" value="Unassembled WGS sequence"/>
</dbReference>
<evidence type="ECO:0000313" key="2">
    <source>
        <dbReference type="EMBL" id="CAH0532508.1"/>
    </source>
</evidence>
<evidence type="ECO:0000259" key="1">
    <source>
        <dbReference type="PROSITE" id="PS50801"/>
    </source>
</evidence>
<dbReference type="Pfam" id="PF13466">
    <property type="entry name" value="STAS_2"/>
    <property type="match status" value="1"/>
</dbReference>
<dbReference type="RefSeq" id="WP_237464433.1">
    <property type="nucleotide sequence ID" value="NZ_CAKLDI010000001.1"/>
</dbReference>
<dbReference type="CDD" id="cd07043">
    <property type="entry name" value="STAS_anti-anti-sigma_factors"/>
    <property type="match status" value="1"/>
</dbReference>
<dbReference type="InterPro" id="IPR058548">
    <property type="entry name" value="MlaB-like_STAS"/>
</dbReference>
<feature type="domain" description="STAS" evidence="1">
    <location>
        <begin position="47"/>
        <end position="105"/>
    </location>
</feature>
<name>A0ABN8DPY4_9VIBR</name>
<dbReference type="InterPro" id="IPR002645">
    <property type="entry name" value="STAS_dom"/>
</dbReference>
<dbReference type="PROSITE" id="PS50801">
    <property type="entry name" value="STAS"/>
    <property type="match status" value="1"/>
</dbReference>
<proteinExistence type="predicted"/>
<dbReference type="PANTHER" id="PTHR35849">
    <property type="entry name" value="BLR2341 PROTEIN"/>
    <property type="match status" value="1"/>
</dbReference>
<sequence length="105" mass="11722">MSEPALTLDIDAKALTLSGELTRQSIPHHWPKGWQWIAKAEQWPVILTNVTRIDSAGVAILLHLIQQARMQGCHVLLCAVPNQLQTLLKLSNLDSVITEHLEDVQ</sequence>
<gene>
    <name evidence="2" type="ORF">VST7929_00338</name>
</gene>
<dbReference type="InterPro" id="IPR036513">
    <property type="entry name" value="STAS_dom_sf"/>
</dbReference>
<reference evidence="2" key="1">
    <citation type="submission" date="2021-11" db="EMBL/GenBank/DDBJ databases">
        <authorList>
            <person name="Rodrigo-Torres L."/>
            <person name="Arahal R. D."/>
            <person name="Lucena T."/>
        </authorList>
    </citation>
    <scope>NUCLEOTIDE SEQUENCE</scope>
    <source>
        <strain evidence="2">CECT 7929</strain>
    </source>
</reference>
<evidence type="ECO:0000313" key="3">
    <source>
        <dbReference type="Proteomes" id="UP000838672"/>
    </source>
</evidence>
<dbReference type="SUPFAM" id="SSF52091">
    <property type="entry name" value="SpoIIaa-like"/>
    <property type="match status" value="1"/>
</dbReference>